<sequence length="44" mass="5166">MVLFAEIPGRYDWIPDSPWILLLPAGLFAAAIAVKWWQRRRGQR</sequence>
<keyword evidence="3" id="KW-1185">Reference proteome</keyword>
<protein>
    <submittedName>
        <fullName evidence="2">Uncharacterized protein</fullName>
    </submittedName>
</protein>
<dbReference type="EMBL" id="FOFR01000027">
    <property type="protein sequence ID" value="SES23718.1"/>
    <property type="molecule type" value="Genomic_DNA"/>
</dbReference>
<feature type="transmembrane region" description="Helical" evidence="1">
    <location>
        <begin position="19"/>
        <end position="37"/>
    </location>
</feature>
<evidence type="ECO:0000313" key="2">
    <source>
        <dbReference type="EMBL" id="SES23718.1"/>
    </source>
</evidence>
<evidence type="ECO:0000313" key="3">
    <source>
        <dbReference type="Proteomes" id="UP000199352"/>
    </source>
</evidence>
<name>A0A1H9VQ92_9PSEU</name>
<keyword evidence="1" id="KW-1133">Transmembrane helix</keyword>
<dbReference type="AlphaFoldDB" id="A0A1H9VQ92"/>
<dbReference type="Proteomes" id="UP000199352">
    <property type="component" value="Unassembled WGS sequence"/>
</dbReference>
<proteinExistence type="predicted"/>
<gene>
    <name evidence="2" type="ORF">SAMN05216188_12785</name>
</gene>
<organism evidence="2 3">
    <name type="scientific">Lentzea xinjiangensis</name>
    <dbReference type="NCBI Taxonomy" id="402600"/>
    <lineage>
        <taxon>Bacteria</taxon>
        <taxon>Bacillati</taxon>
        <taxon>Actinomycetota</taxon>
        <taxon>Actinomycetes</taxon>
        <taxon>Pseudonocardiales</taxon>
        <taxon>Pseudonocardiaceae</taxon>
        <taxon>Lentzea</taxon>
    </lineage>
</organism>
<keyword evidence="1" id="KW-0812">Transmembrane</keyword>
<reference evidence="3" key="1">
    <citation type="submission" date="2016-10" db="EMBL/GenBank/DDBJ databases">
        <authorList>
            <person name="Varghese N."/>
            <person name="Submissions S."/>
        </authorList>
    </citation>
    <scope>NUCLEOTIDE SEQUENCE [LARGE SCALE GENOMIC DNA]</scope>
    <source>
        <strain evidence="3">CGMCC 4.3525</strain>
    </source>
</reference>
<evidence type="ECO:0000256" key="1">
    <source>
        <dbReference type="SAM" id="Phobius"/>
    </source>
</evidence>
<keyword evidence="1" id="KW-0472">Membrane</keyword>
<accession>A0A1H9VQ92</accession>